<evidence type="ECO:0000256" key="5">
    <source>
        <dbReference type="ARBA" id="ARBA00023136"/>
    </source>
</evidence>
<evidence type="ECO:0000313" key="8">
    <source>
        <dbReference type="Proteomes" id="UP000046395"/>
    </source>
</evidence>
<evidence type="ECO:0000256" key="2">
    <source>
        <dbReference type="ARBA" id="ARBA00005587"/>
    </source>
</evidence>
<dbReference type="GO" id="GO:0005886">
    <property type="term" value="C:plasma membrane"/>
    <property type="evidence" value="ECO:0007669"/>
    <property type="project" value="TreeGrafter"/>
</dbReference>
<protein>
    <submittedName>
        <fullName evidence="9">Uncharacterized protein</fullName>
    </submittedName>
</protein>
<evidence type="ECO:0000256" key="7">
    <source>
        <dbReference type="SAM" id="Phobius"/>
    </source>
</evidence>
<dbReference type="PANTHER" id="PTHR31123">
    <property type="entry name" value="ACCUMULATION OF DYADS PROTEIN 2-RELATED"/>
    <property type="match status" value="1"/>
</dbReference>
<evidence type="ECO:0000256" key="4">
    <source>
        <dbReference type="ARBA" id="ARBA00022989"/>
    </source>
</evidence>
<accession>A0A5S6QTK5</accession>
<keyword evidence="8" id="KW-1185">Reference proteome</keyword>
<evidence type="ECO:0000256" key="6">
    <source>
        <dbReference type="SAM" id="Coils"/>
    </source>
</evidence>
<dbReference type="PANTHER" id="PTHR31123:SF1">
    <property type="entry name" value="ACCUMULATION OF DYADS PROTEIN 2-RELATED"/>
    <property type="match status" value="1"/>
</dbReference>
<reference evidence="9" key="1">
    <citation type="submission" date="2019-12" db="UniProtKB">
        <authorList>
            <consortium name="WormBaseParasite"/>
        </authorList>
    </citation>
    <scope>IDENTIFICATION</scope>
</reference>
<dbReference type="InterPro" id="IPR051633">
    <property type="entry name" value="AceTr"/>
</dbReference>
<feature type="transmembrane region" description="Helical" evidence="7">
    <location>
        <begin position="138"/>
        <end position="158"/>
    </location>
</feature>
<name>A0A5S6QTK5_TRIMR</name>
<feature type="transmembrane region" description="Helical" evidence="7">
    <location>
        <begin position="195"/>
        <end position="217"/>
    </location>
</feature>
<dbReference type="AlphaFoldDB" id="A0A5S6QTK5"/>
<dbReference type="Pfam" id="PF01184">
    <property type="entry name" value="Gpr1_Fun34_YaaH"/>
    <property type="match status" value="1"/>
</dbReference>
<comment type="subcellular location">
    <subcellularLocation>
        <location evidence="1">Membrane</location>
        <topology evidence="1">Multi-pass membrane protein</topology>
    </subcellularLocation>
</comment>
<feature type="transmembrane region" description="Helical" evidence="7">
    <location>
        <begin position="81"/>
        <end position="100"/>
    </location>
</feature>
<comment type="similarity">
    <text evidence="2">Belongs to the acetate uptake transporter (AceTr) (TC 2.A.96) family.</text>
</comment>
<keyword evidence="3 7" id="KW-0812">Transmembrane</keyword>
<dbReference type="WBParaSite" id="TMUE_3000010731.1">
    <property type="protein sequence ID" value="TMUE_3000010731.1"/>
    <property type="gene ID" value="WBGene00302760"/>
</dbReference>
<evidence type="ECO:0000313" key="9">
    <source>
        <dbReference type="WBParaSite" id="TMUE_3000010731.1"/>
    </source>
</evidence>
<proteinExistence type="inferred from homology"/>
<evidence type="ECO:0000256" key="1">
    <source>
        <dbReference type="ARBA" id="ARBA00004141"/>
    </source>
</evidence>
<feature type="transmembrane region" description="Helical" evidence="7">
    <location>
        <begin position="106"/>
        <end position="126"/>
    </location>
</feature>
<feature type="coiled-coil region" evidence="6">
    <location>
        <begin position="49"/>
        <end position="76"/>
    </location>
</feature>
<keyword evidence="5 7" id="KW-0472">Membrane</keyword>
<evidence type="ECO:0000256" key="3">
    <source>
        <dbReference type="ARBA" id="ARBA00022692"/>
    </source>
</evidence>
<feature type="transmembrane region" description="Helical" evidence="7">
    <location>
        <begin position="229"/>
        <end position="251"/>
    </location>
</feature>
<keyword evidence="6" id="KW-0175">Coiled coil</keyword>
<sequence length="279" mass="31687">MKEGPWLQKEISSPTITKIRKTDCIAQKKEETVMQTDELKEIEKLKEVLVSTQNIKIEQNKTIEKLQEELRLYKQKARKQTAPPAIVGFAGLGIGIIALQLEFFHILSPGFAAILLFIFGGILQLAAGFQEQAEGNSYAYCLFTVFGALSSALAATIMGEMLGIVKTIHSDFHPIDILFTLFNAFWLIPNWTRDLASFIICLFFFLAFVMSDFAFWIPSHATQLHTARSIFFIFGGLLSWYFMVHFVYTYLYGYNVLPLGPAPVAIARKLWARFKSYNL</sequence>
<dbReference type="Proteomes" id="UP000046395">
    <property type="component" value="Unassembled WGS sequence"/>
</dbReference>
<keyword evidence="4 7" id="KW-1133">Transmembrane helix</keyword>
<organism evidence="8 9">
    <name type="scientific">Trichuris muris</name>
    <name type="common">Mouse whipworm</name>
    <dbReference type="NCBI Taxonomy" id="70415"/>
    <lineage>
        <taxon>Eukaryota</taxon>
        <taxon>Metazoa</taxon>
        <taxon>Ecdysozoa</taxon>
        <taxon>Nematoda</taxon>
        <taxon>Enoplea</taxon>
        <taxon>Dorylaimia</taxon>
        <taxon>Trichinellida</taxon>
        <taxon>Trichuridae</taxon>
        <taxon>Trichuris</taxon>
    </lineage>
</organism>
<dbReference type="GO" id="GO:0015123">
    <property type="term" value="F:acetate transmembrane transporter activity"/>
    <property type="evidence" value="ECO:0007669"/>
    <property type="project" value="TreeGrafter"/>
</dbReference>
<dbReference type="InterPro" id="IPR000791">
    <property type="entry name" value="Gpr1/Fun34/SatP-like"/>
</dbReference>